<dbReference type="GO" id="GO:0005536">
    <property type="term" value="F:D-glucose binding"/>
    <property type="evidence" value="ECO:0007669"/>
    <property type="project" value="UniProtKB-ARBA"/>
</dbReference>
<name>A0AA88E726_FICCA</name>
<dbReference type="GO" id="GO:0005537">
    <property type="term" value="F:D-mannose binding"/>
    <property type="evidence" value="ECO:0007669"/>
    <property type="project" value="UniProtKB-ARBA"/>
</dbReference>
<dbReference type="EMBL" id="BTGU01000808">
    <property type="protein sequence ID" value="GMN69272.1"/>
    <property type="molecule type" value="Genomic_DNA"/>
</dbReference>
<dbReference type="CDD" id="cd09612">
    <property type="entry name" value="Jacalin"/>
    <property type="match status" value="1"/>
</dbReference>
<dbReference type="Proteomes" id="UP001187192">
    <property type="component" value="Unassembled WGS sequence"/>
</dbReference>
<gene>
    <name evidence="4" type="ORF">TIFTF001_038324</name>
</gene>
<dbReference type="Gene3D" id="2.100.10.30">
    <property type="entry name" value="Jacalin-like lectin domain"/>
    <property type="match status" value="1"/>
</dbReference>
<accession>A0AA88E726</accession>
<sequence>MGFGLKHQARVTSQTVVVGPWGGPGGDAWDDGIHTGIQNIILQFGDAVDSIQVDYDVNGDRSARPHHGGSANRSEAIKLAPEEYIVKVSGYVGPFTGFPSDVIRSLTFTTNLKTYGPFGVEKGTPFSLPINRGLVVGFTGRSGRLLDAIGVRLSL</sequence>
<evidence type="ECO:0000256" key="2">
    <source>
        <dbReference type="ARBA" id="ARBA00022734"/>
    </source>
</evidence>
<proteinExistence type="inferred from homology"/>
<dbReference type="InterPro" id="IPR033734">
    <property type="entry name" value="Jacalin-like_lectin_dom_plant"/>
</dbReference>
<dbReference type="InterPro" id="IPR001229">
    <property type="entry name" value="Jacalin-like_lectin_dom"/>
</dbReference>
<evidence type="ECO:0000313" key="5">
    <source>
        <dbReference type="Proteomes" id="UP001187192"/>
    </source>
</evidence>
<dbReference type="AlphaFoldDB" id="A0AA88E726"/>
<dbReference type="PROSITE" id="PS51752">
    <property type="entry name" value="JACALIN_LECTIN"/>
    <property type="match status" value="1"/>
</dbReference>
<dbReference type="PANTHER" id="PTHR47293:SF15">
    <property type="entry name" value="JACALIN-RELATED LECTIN 19"/>
    <property type="match status" value="1"/>
</dbReference>
<dbReference type="FunFam" id="2.100.10.30:FF:000001">
    <property type="entry name" value="Jacalin-related lectin 33"/>
    <property type="match status" value="1"/>
</dbReference>
<evidence type="ECO:0000256" key="1">
    <source>
        <dbReference type="ARBA" id="ARBA00006568"/>
    </source>
</evidence>
<protein>
    <recommendedName>
        <fullName evidence="3">Jacalin-type lectin domain-containing protein</fullName>
    </recommendedName>
</protein>
<dbReference type="Pfam" id="PF01419">
    <property type="entry name" value="Jacalin"/>
    <property type="match status" value="1"/>
</dbReference>
<comment type="similarity">
    <text evidence="1">Belongs to the jacalin lectin family.</text>
</comment>
<dbReference type="SUPFAM" id="SSF51101">
    <property type="entry name" value="Mannose-binding lectins"/>
    <property type="match status" value="1"/>
</dbReference>
<keyword evidence="5" id="KW-1185">Reference proteome</keyword>
<reference evidence="4" key="1">
    <citation type="submission" date="2023-07" db="EMBL/GenBank/DDBJ databases">
        <title>draft genome sequence of fig (Ficus carica).</title>
        <authorList>
            <person name="Takahashi T."/>
            <person name="Nishimura K."/>
        </authorList>
    </citation>
    <scope>NUCLEOTIDE SEQUENCE</scope>
</reference>
<dbReference type="InterPro" id="IPR036404">
    <property type="entry name" value="Jacalin-like_lectin_dom_sf"/>
</dbReference>
<feature type="domain" description="Jacalin-type lectin" evidence="3">
    <location>
        <begin position="15"/>
        <end position="155"/>
    </location>
</feature>
<comment type="caution">
    <text evidence="4">The sequence shown here is derived from an EMBL/GenBank/DDBJ whole genome shotgun (WGS) entry which is preliminary data.</text>
</comment>
<organism evidence="4 5">
    <name type="scientific">Ficus carica</name>
    <name type="common">Common fig</name>
    <dbReference type="NCBI Taxonomy" id="3494"/>
    <lineage>
        <taxon>Eukaryota</taxon>
        <taxon>Viridiplantae</taxon>
        <taxon>Streptophyta</taxon>
        <taxon>Embryophyta</taxon>
        <taxon>Tracheophyta</taxon>
        <taxon>Spermatophyta</taxon>
        <taxon>Magnoliopsida</taxon>
        <taxon>eudicotyledons</taxon>
        <taxon>Gunneridae</taxon>
        <taxon>Pentapetalae</taxon>
        <taxon>rosids</taxon>
        <taxon>fabids</taxon>
        <taxon>Rosales</taxon>
        <taxon>Moraceae</taxon>
        <taxon>Ficeae</taxon>
        <taxon>Ficus</taxon>
    </lineage>
</organism>
<evidence type="ECO:0000313" key="4">
    <source>
        <dbReference type="EMBL" id="GMN69272.1"/>
    </source>
</evidence>
<keyword evidence="2" id="KW-0430">Lectin</keyword>
<dbReference type="PANTHER" id="PTHR47293">
    <property type="entry name" value="JACALIN-RELATED LECTIN 3"/>
    <property type="match status" value="1"/>
</dbReference>
<dbReference type="SMART" id="SM00915">
    <property type="entry name" value="Jacalin"/>
    <property type="match status" value="1"/>
</dbReference>
<evidence type="ECO:0000259" key="3">
    <source>
        <dbReference type="PROSITE" id="PS51752"/>
    </source>
</evidence>